<dbReference type="InterPro" id="IPR042299">
    <property type="entry name" value="Ufd1-like_Nn"/>
</dbReference>
<dbReference type="Pfam" id="PF03152">
    <property type="entry name" value="UFD1_N1"/>
    <property type="match status" value="1"/>
</dbReference>
<dbReference type="GO" id="GO:0034098">
    <property type="term" value="C:VCP-NPL4-UFD1 AAA ATPase complex"/>
    <property type="evidence" value="ECO:0007669"/>
    <property type="project" value="TreeGrafter"/>
</dbReference>
<protein>
    <submittedName>
        <fullName evidence="6">Ubiquitin fusion degradaton protein, putative</fullName>
    </submittedName>
</protein>
<evidence type="ECO:0000259" key="4">
    <source>
        <dbReference type="Pfam" id="PF03152"/>
    </source>
</evidence>
<accession>S0AY74</accession>
<dbReference type="AlphaFoldDB" id="S0AY74"/>
<evidence type="ECO:0000259" key="5">
    <source>
        <dbReference type="Pfam" id="PF24842"/>
    </source>
</evidence>
<evidence type="ECO:0000256" key="3">
    <source>
        <dbReference type="SAM" id="MobiDB-lite"/>
    </source>
</evidence>
<dbReference type="InterPro" id="IPR055418">
    <property type="entry name" value="UFD1_N2"/>
</dbReference>
<keyword evidence="2" id="KW-0833">Ubl conjugation pathway</keyword>
<organism evidence="6">
    <name type="scientific">Entamoeba invadens</name>
    <dbReference type="NCBI Taxonomy" id="33085"/>
    <lineage>
        <taxon>Eukaryota</taxon>
        <taxon>Amoebozoa</taxon>
        <taxon>Evosea</taxon>
        <taxon>Archamoebae</taxon>
        <taxon>Mastigamoebida</taxon>
        <taxon>Entamoebidae</taxon>
        <taxon>Entamoeba</taxon>
    </lineage>
</organism>
<dbReference type="PANTHER" id="PTHR12555">
    <property type="entry name" value="UBIQUITIN FUSION DEGRADATON PROTEIN 1"/>
    <property type="match status" value="1"/>
</dbReference>
<dbReference type="PANTHER" id="PTHR12555:SF13">
    <property type="entry name" value="UBIQUITIN RECOGNITION FACTOR IN ER-ASSOCIATED DEGRADATION PROTEIN 1"/>
    <property type="match status" value="1"/>
</dbReference>
<dbReference type="Gene3D" id="3.10.330.10">
    <property type="match status" value="1"/>
</dbReference>
<dbReference type="GO" id="GO:0036503">
    <property type="term" value="P:ERAD pathway"/>
    <property type="evidence" value="ECO:0007669"/>
    <property type="project" value="TreeGrafter"/>
</dbReference>
<dbReference type="Pfam" id="PF24842">
    <property type="entry name" value="UFD1_N2"/>
    <property type="match status" value="1"/>
</dbReference>
<dbReference type="InterPro" id="IPR055417">
    <property type="entry name" value="UFD1_N1"/>
</dbReference>
<dbReference type="InterPro" id="IPR004854">
    <property type="entry name" value="Ufd1-like"/>
</dbReference>
<sequence>MFAQRVDTFRQTYRAYSFEKSGCGKTNLNDSGKVLLPPSTLQVMAGMSLVYPLLFWVQKYRDNTNVTHCGVLEFTAKEAECYMPPWMMQRLKIGEGDYVELRTVALPKASFIRFKPKSIEFFKIPNYKVVMERELRNYSAMTVGDVISIGFNSKEYELEVAECKPATRAVSIVETDVAVDFDGNSLPENQQAKAPSLIDLDDDEEDDDIIVPPQRVEKQESSDSEETFKPFSGVGRTLRDSNDTVRDKWKDEGWG</sequence>
<dbReference type="GO" id="GO:0006511">
    <property type="term" value="P:ubiquitin-dependent protein catabolic process"/>
    <property type="evidence" value="ECO:0007669"/>
    <property type="project" value="InterPro"/>
</dbReference>
<feature type="region of interest" description="Disordered" evidence="3">
    <location>
        <begin position="212"/>
        <end position="255"/>
    </location>
</feature>
<comment type="similarity">
    <text evidence="1">Belongs to the UFD1 family.</text>
</comment>
<dbReference type="Gene3D" id="2.40.40.50">
    <property type="entry name" value="Ubiquitin fusion degradation protein UFD1, N-terminal domain"/>
    <property type="match status" value="1"/>
</dbReference>
<feature type="compositionally biased region" description="Basic and acidic residues" evidence="3">
    <location>
        <begin position="237"/>
        <end position="255"/>
    </location>
</feature>
<name>S0AY74_ENTIV</name>
<dbReference type="GO" id="GO:0031593">
    <property type="term" value="F:polyubiquitin modification-dependent protein binding"/>
    <property type="evidence" value="ECO:0007669"/>
    <property type="project" value="TreeGrafter"/>
</dbReference>
<evidence type="ECO:0000256" key="2">
    <source>
        <dbReference type="ARBA" id="ARBA00022786"/>
    </source>
</evidence>
<proteinExistence type="evidence at transcript level"/>
<reference evidence="6" key="1">
    <citation type="submission" date="2012-06" db="EMBL/GenBank/DDBJ databases">
        <title>Short 5' UTR of Entamoeba genes.</title>
        <authorList>
            <person name="Hiranuka K."/>
            <person name="Kumagai M."/>
            <person name="Wakaguri H."/>
            <person name="Suzuki Y."/>
            <person name="Sugano S."/>
            <person name="Watanabe J."/>
            <person name="Makioka A."/>
        </authorList>
    </citation>
    <scope>NUCLEOTIDE SEQUENCE</scope>
    <source>
        <strain evidence="6">IP1</strain>
    </source>
</reference>
<evidence type="ECO:0000256" key="1">
    <source>
        <dbReference type="ARBA" id="ARBA00006043"/>
    </source>
</evidence>
<evidence type="ECO:0000313" key="6">
    <source>
        <dbReference type="EMBL" id="BAN40253.1"/>
    </source>
</evidence>
<feature type="domain" description="Ubiquitin fusion degradation protein UFD1 N-terminal subdomain 1" evidence="4">
    <location>
        <begin position="9"/>
        <end position="107"/>
    </location>
</feature>
<dbReference type="EMBL" id="AK421727">
    <property type="protein sequence ID" value="BAN40253.1"/>
    <property type="molecule type" value="mRNA"/>
</dbReference>
<dbReference type="VEuPathDB" id="AmoebaDB:EIN_267210"/>
<feature type="domain" description="Ubiquitin fusion degradation protein UFD1 N-terminal subdomain 2" evidence="5">
    <location>
        <begin position="108"/>
        <end position="182"/>
    </location>
</feature>